<accession>A0ABT8AQX5</accession>
<comment type="caution">
    <text evidence="1">The sequence shown here is derived from an EMBL/GenBank/DDBJ whole genome shotgun (WGS) entry which is preliminary data.</text>
</comment>
<keyword evidence="2" id="KW-1185">Reference proteome</keyword>
<evidence type="ECO:0000313" key="1">
    <source>
        <dbReference type="EMBL" id="MDN3572097.1"/>
    </source>
</evidence>
<gene>
    <name evidence="1" type="ORF">QWZ18_15850</name>
</gene>
<dbReference type="Proteomes" id="UP001244297">
    <property type="component" value="Unassembled WGS sequence"/>
</dbReference>
<dbReference type="RefSeq" id="WP_238287110.1">
    <property type="nucleotide sequence ID" value="NZ_BPQS01000008.1"/>
</dbReference>
<reference evidence="2" key="1">
    <citation type="journal article" date="2019" name="Int. J. Syst. Evol. Microbiol.">
        <title>The Global Catalogue of Microorganisms (GCM) 10K type strain sequencing project: providing services to taxonomists for standard genome sequencing and annotation.</title>
        <authorList>
            <consortium name="The Broad Institute Genomics Platform"/>
            <consortium name="The Broad Institute Genome Sequencing Center for Infectious Disease"/>
            <person name="Wu L."/>
            <person name="Ma J."/>
        </authorList>
    </citation>
    <scope>NUCLEOTIDE SEQUENCE [LARGE SCALE GENOMIC DNA]</scope>
    <source>
        <strain evidence="2">CECT 7806</strain>
    </source>
</reference>
<proteinExistence type="predicted"/>
<sequence>MTNLFKNHLPMNTPRKKPPIRFGQLGQKIRETPPGRYSQGLHLEHFVLEIGRIVTTFPILEQGMIAVLEDLLGGSAPARQIFFSIVNQQARVKVMRSLLEQSSINEDKSMWYDRILDEFSGISGSRNDYAHGLWWTLDGKRAFISTDESKSTAMFQWREVTLNEIQNVFARMVSLNAALQKFQLNRTDRIYRRSAAEERPNWSAIKDEPI</sequence>
<dbReference type="EMBL" id="JAUFPT010000054">
    <property type="protein sequence ID" value="MDN3572097.1"/>
    <property type="molecule type" value="Genomic_DNA"/>
</dbReference>
<evidence type="ECO:0000313" key="2">
    <source>
        <dbReference type="Proteomes" id="UP001244297"/>
    </source>
</evidence>
<organism evidence="1 2">
    <name type="scientific">Methylobacterium longum</name>
    <dbReference type="NCBI Taxonomy" id="767694"/>
    <lineage>
        <taxon>Bacteria</taxon>
        <taxon>Pseudomonadati</taxon>
        <taxon>Pseudomonadota</taxon>
        <taxon>Alphaproteobacteria</taxon>
        <taxon>Hyphomicrobiales</taxon>
        <taxon>Methylobacteriaceae</taxon>
        <taxon>Methylobacterium</taxon>
    </lineage>
</organism>
<name>A0ABT8AQX5_9HYPH</name>
<protein>
    <submittedName>
        <fullName evidence="1">Uncharacterized protein</fullName>
    </submittedName>
</protein>